<dbReference type="InterPro" id="IPR015914">
    <property type="entry name" value="PAPs_N"/>
</dbReference>
<dbReference type="GO" id="GO:0016787">
    <property type="term" value="F:hydrolase activity"/>
    <property type="evidence" value="ECO:0007669"/>
    <property type="project" value="UniProtKB-KW"/>
</dbReference>
<evidence type="ECO:0000256" key="1">
    <source>
        <dbReference type="ARBA" id="ARBA00022729"/>
    </source>
</evidence>
<feature type="signal peptide" evidence="2">
    <location>
        <begin position="1"/>
        <end position="32"/>
    </location>
</feature>
<dbReference type="InterPro" id="IPR008963">
    <property type="entry name" value="Purple_acid_Pase-like_N"/>
</dbReference>
<dbReference type="Pfam" id="PF16656">
    <property type="entry name" value="Pur_ac_phosph_N"/>
    <property type="match status" value="1"/>
</dbReference>
<keyword evidence="1 2" id="KW-0732">Signal</keyword>
<dbReference type="RefSeq" id="WP_289166713.1">
    <property type="nucleotide sequence ID" value="NZ_JASZZN010000026.1"/>
</dbReference>
<feature type="domain" description="Calcineurin-like phosphoesterase" evidence="3">
    <location>
        <begin position="184"/>
        <end position="355"/>
    </location>
</feature>
<gene>
    <name evidence="5" type="ORF">QTN89_25265</name>
</gene>
<feature type="domain" description="Purple acid phosphatase N-terminal" evidence="4">
    <location>
        <begin position="63"/>
        <end position="159"/>
    </location>
</feature>
<dbReference type="EC" id="3.1.-.-" evidence="5"/>
<dbReference type="PANTHER" id="PTHR22953">
    <property type="entry name" value="ACID PHOSPHATASE RELATED"/>
    <property type="match status" value="1"/>
</dbReference>
<sequence>MNCLPKLLNHRRLYAPMVRTLALLLIAIPMLAGESPECDAHESDDHHVAPPRPADFYRPTSIPDRVVLTWTGNPANSQAVTWRTSTAVRQSIAEIAIASGNPKFTEDAKQVRGERQDLETDLGKARYHTVNFNNLKPETKYAYRVGDGSNWSEWFHFRTASDLPKPFSFIYFGDAQNNLRSMWSRVIREAHSDAPKASFFLHAGDLVNRAESDAEWGEWFYAGGFLNGMIPSIPVPGNHEQAKQEDGSRSLSHHWRPTFALPTHGPAGLEETCYTLVYQGVRIIGLNSNTKLDEQAEWLERQLQSNQCRWVVCTFHHPVFSTGKGRDNDELRKRWKPILDRYRVDLVLQGHDHTYGRTGLGTPSESNVPTGLNKREQEYGTVYVVSVSGPKMYQLQHHDFMVRQKANTQLYQIITVDDDQLHFESRTAVGDVFDSFTLKKVPGQINELVETTSPAND</sequence>
<evidence type="ECO:0000256" key="2">
    <source>
        <dbReference type="SAM" id="SignalP"/>
    </source>
</evidence>
<evidence type="ECO:0000313" key="6">
    <source>
        <dbReference type="Proteomes" id="UP001239462"/>
    </source>
</evidence>
<dbReference type="Proteomes" id="UP001239462">
    <property type="component" value="Unassembled WGS sequence"/>
</dbReference>
<dbReference type="InterPro" id="IPR004843">
    <property type="entry name" value="Calcineurin-like_PHP"/>
</dbReference>
<dbReference type="InterPro" id="IPR029052">
    <property type="entry name" value="Metallo-depent_PP-like"/>
</dbReference>
<dbReference type="EMBL" id="JASZZN010000026">
    <property type="protein sequence ID" value="MDM4018788.1"/>
    <property type="molecule type" value="Genomic_DNA"/>
</dbReference>
<dbReference type="PANTHER" id="PTHR22953:SF153">
    <property type="entry name" value="PURPLE ACID PHOSPHATASE"/>
    <property type="match status" value="1"/>
</dbReference>
<evidence type="ECO:0000259" key="3">
    <source>
        <dbReference type="Pfam" id="PF00149"/>
    </source>
</evidence>
<accession>A0ABT7PR44</accession>
<dbReference type="InterPro" id="IPR039331">
    <property type="entry name" value="PAPs-like"/>
</dbReference>
<feature type="chain" id="PRO_5046037504" evidence="2">
    <location>
        <begin position="33"/>
        <end position="457"/>
    </location>
</feature>
<dbReference type="Pfam" id="PF00149">
    <property type="entry name" value="Metallophos"/>
    <property type="match status" value="1"/>
</dbReference>
<dbReference type="Gene3D" id="2.60.40.380">
    <property type="entry name" value="Purple acid phosphatase-like, N-terminal"/>
    <property type="match status" value="1"/>
</dbReference>
<dbReference type="SUPFAM" id="SSF49363">
    <property type="entry name" value="Purple acid phosphatase, N-terminal domain"/>
    <property type="match status" value="1"/>
</dbReference>
<name>A0ABT7PR44_9BACT</name>
<evidence type="ECO:0000259" key="4">
    <source>
        <dbReference type="Pfam" id="PF16656"/>
    </source>
</evidence>
<keyword evidence="6" id="KW-1185">Reference proteome</keyword>
<reference evidence="5 6" key="1">
    <citation type="submission" date="2023-06" db="EMBL/GenBank/DDBJ databases">
        <title>Roseiconus lacunae JC819 isolated from Gulf of Mannar region, Tamil Nadu.</title>
        <authorList>
            <person name="Pk S."/>
            <person name="Ch S."/>
            <person name="Ch V.R."/>
        </authorList>
    </citation>
    <scope>NUCLEOTIDE SEQUENCE [LARGE SCALE GENOMIC DNA]</scope>
    <source>
        <strain evidence="5 6">JC819</strain>
    </source>
</reference>
<organism evidence="5 6">
    <name type="scientific">Roseiconus lacunae</name>
    <dbReference type="NCBI Taxonomy" id="2605694"/>
    <lineage>
        <taxon>Bacteria</taxon>
        <taxon>Pseudomonadati</taxon>
        <taxon>Planctomycetota</taxon>
        <taxon>Planctomycetia</taxon>
        <taxon>Pirellulales</taxon>
        <taxon>Pirellulaceae</taxon>
        <taxon>Roseiconus</taxon>
    </lineage>
</organism>
<protein>
    <submittedName>
        <fullName evidence="5">Metallophosphoesterase family protein</fullName>
        <ecNumber evidence="5">3.1.-.-</ecNumber>
    </submittedName>
</protein>
<dbReference type="SUPFAM" id="SSF56300">
    <property type="entry name" value="Metallo-dependent phosphatases"/>
    <property type="match status" value="1"/>
</dbReference>
<keyword evidence="5" id="KW-0378">Hydrolase</keyword>
<evidence type="ECO:0000313" key="5">
    <source>
        <dbReference type="EMBL" id="MDM4018788.1"/>
    </source>
</evidence>
<proteinExistence type="predicted"/>
<dbReference type="Gene3D" id="3.60.21.10">
    <property type="match status" value="1"/>
</dbReference>
<comment type="caution">
    <text evidence="5">The sequence shown here is derived from an EMBL/GenBank/DDBJ whole genome shotgun (WGS) entry which is preliminary data.</text>
</comment>